<comment type="caution">
    <text evidence="2">The sequence shown here is derived from an EMBL/GenBank/DDBJ whole genome shotgun (WGS) entry which is preliminary data.</text>
</comment>
<organism evidence="2 3">
    <name type="scientific">Polyplosphaeria fusca</name>
    <dbReference type="NCBI Taxonomy" id="682080"/>
    <lineage>
        <taxon>Eukaryota</taxon>
        <taxon>Fungi</taxon>
        <taxon>Dikarya</taxon>
        <taxon>Ascomycota</taxon>
        <taxon>Pezizomycotina</taxon>
        <taxon>Dothideomycetes</taxon>
        <taxon>Pleosporomycetidae</taxon>
        <taxon>Pleosporales</taxon>
        <taxon>Tetraplosphaeriaceae</taxon>
        <taxon>Polyplosphaeria</taxon>
    </lineage>
</organism>
<dbReference type="OrthoDB" id="1044435at2759"/>
<keyword evidence="1" id="KW-1133">Transmembrane helix</keyword>
<keyword evidence="1" id="KW-0812">Transmembrane</keyword>
<evidence type="ECO:0008006" key="4">
    <source>
        <dbReference type="Google" id="ProtNLM"/>
    </source>
</evidence>
<keyword evidence="1" id="KW-0472">Membrane</keyword>
<feature type="transmembrane region" description="Helical" evidence="1">
    <location>
        <begin position="33"/>
        <end position="52"/>
    </location>
</feature>
<dbReference type="Gene3D" id="3.10.490.10">
    <property type="entry name" value="Gamma-glutamyl cyclotransferase-like"/>
    <property type="match status" value="1"/>
</dbReference>
<evidence type="ECO:0000256" key="1">
    <source>
        <dbReference type="SAM" id="Phobius"/>
    </source>
</evidence>
<keyword evidence="3" id="KW-1185">Reference proteome</keyword>
<dbReference type="CDD" id="cd06661">
    <property type="entry name" value="GGCT_like"/>
    <property type="match status" value="1"/>
</dbReference>
<evidence type="ECO:0000313" key="3">
    <source>
        <dbReference type="Proteomes" id="UP000799444"/>
    </source>
</evidence>
<accession>A0A9P4UYU8</accession>
<name>A0A9P4UYU8_9PLEO</name>
<dbReference type="InterPro" id="IPR013024">
    <property type="entry name" value="GGCT-like"/>
</dbReference>
<evidence type="ECO:0000313" key="2">
    <source>
        <dbReference type="EMBL" id="KAF2733572.1"/>
    </source>
</evidence>
<gene>
    <name evidence="2" type="ORF">EJ04DRAFT_564965</name>
</gene>
<proteinExistence type="predicted"/>
<reference evidence="2" key="1">
    <citation type="journal article" date="2020" name="Stud. Mycol.">
        <title>101 Dothideomycetes genomes: a test case for predicting lifestyles and emergence of pathogens.</title>
        <authorList>
            <person name="Haridas S."/>
            <person name="Albert R."/>
            <person name="Binder M."/>
            <person name="Bloem J."/>
            <person name="Labutti K."/>
            <person name="Salamov A."/>
            <person name="Andreopoulos B."/>
            <person name="Baker S."/>
            <person name="Barry K."/>
            <person name="Bills G."/>
            <person name="Bluhm B."/>
            <person name="Cannon C."/>
            <person name="Castanera R."/>
            <person name="Culley D."/>
            <person name="Daum C."/>
            <person name="Ezra D."/>
            <person name="Gonzalez J."/>
            <person name="Henrissat B."/>
            <person name="Kuo A."/>
            <person name="Liang C."/>
            <person name="Lipzen A."/>
            <person name="Lutzoni F."/>
            <person name="Magnuson J."/>
            <person name="Mondo S."/>
            <person name="Nolan M."/>
            <person name="Ohm R."/>
            <person name="Pangilinan J."/>
            <person name="Park H.-J."/>
            <person name="Ramirez L."/>
            <person name="Alfaro M."/>
            <person name="Sun H."/>
            <person name="Tritt A."/>
            <person name="Yoshinaga Y."/>
            <person name="Zwiers L.-H."/>
            <person name="Turgeon B."/>
            <person name="Goodwin S."/>
            <person name="Spatafora J."/>
            <person name="Crous P."/>
            <person name="Grigoriev I."/>
        </authorList>
    </citation>
    <scope>NUCLEOTIDE SEQUENCE</scope>
    <source>
        <strain evidence="2">CBS 125425</strain>
    </source>
</reference>
<dbReference type="Proteomes" id="UP000799444">
    <property type="component" value="Unassembled WGS sequence"/>
</dbReference>
<sequence length="180" mass="20743">MTDRPQKQVHPEDVRLYCLAYTNRWTMQEMRHLTAWEVPIFIYCPLMLPWVMSTVLEVPDRALKGAEDMAKLMTPATLRNYVRPTIMYTHRPTAVQSTGDVTLEGFLFAGVSSTATERIEFYIGLEDHSRATVEVEIELDSLEKVLVAAYVYVWKGPASLLLPQAWDPVEYMLRVTTDER</sequence>
<dbReference type="AlphaFoldDB" id="A0A9P4UYU8"/>
<dbReference type="EMBL" id="ML996159">
    <property type="protein sequence ID" value="KAF2733572.1"/>
    <property type="molecule type" value="Genomic_DNA"/>
</dbReference>
<protein>
    <recommendedName>
        <fullName evidence="4">Gamma-glutamylcyclotransferase AIG2-like domain-containing protein</fullName>
    </recommendedName>
</protein>